<name>A0A0D2MAD6_HYPSF</name>
<reference evidence="3" key="1">
    <citation type="submission" date="2014-04" db="EMBL/GenBank/DDBJ databases">
        <title>Evolutionary Origins and Diversification of the Mycorrhizal Mutualists.</title>
        <authorList>
            <consortium name="DOE Joint Genome Institute"/>
            <consortium name="Mycorrhizal Genomics Consortium"/>
            <person name="Kohler A."/>
            <person name="Kuo A."/>
            <person name="Nagy L.G."/>
            <person name="Floudas D."/>
            <person name="Copeland A."/>
            <person name="Barry K.W."/>
            <person name="Cichocki N."/>
            <person name="Veneault-Fourrey C."/>
            <person name="LaButti K."/>
            <person name="Lindquist E.A."/>
            <person name="Lipzen A."/>
            <person name="Lundell T."/>
            <person name="Morin E."/>
            <person name="Murat C."/>
            <person name="Riley R."/>
            <person name="Ohm R."/>
            <person name="Sun H."/>
            <person name="Tunlid A."/>
            <person name="Henrissat B."/>
            <person name="Grigoriev I.V."/>
            <person name="Hibbett D.S."/>
            <person name="Martin F."/>
        </authorList>
    </citation>
    <scope>NUCLEOTIDE SEQUENCE [LARGE SCALE GENOMIC DNA]</scope>
    <source>
        <strain evidence="3">FD-334 SS-4</strain>
    </source>
</reference>
<dbReference type="EMBL" id="KN817568">
    <property type="protein sequence ID" value="KJA20323.1"/>
    <property type="molecule type" value="Genomic_DNA"/>
</dbReference>
<dbReference type="AlphaFoldDB" id="A0A0D2MAD6"/>
<accession>A0A0D2MAD6</accession>
<feature type="compositionally biased region" description="Polar residues" evidence="1">
    <location>
        <begin position="1"/>
        <end position="14"/>
    </location>
</feature>
<protein>
    <submittedName>
        <fullName evidence="2">Uncharacterized protein</fullName>
    </submittedName>
</protein>
<keyword evidence="3" id="KW-1185">Reference proteome</keyword>
<proteinExistence type="predicted"/>
<feature type="compositionally biased region" description="Basic and acidic residues" evidence="1">
    <location>
        <begin position="28"/>
        <end position="40"/>
    </location>
</feature>
<dbReference type="Proteomes" id="UP000054270">
    <property type="component" value="Unassembled WGS sequence"/>
</dbReference>
<feature type="region of interest" description="Disordered" evidence="1">
    <location>
        <begin position="1"/>
        <end position="40"/>
    </location>
</feature>
<organism evidence="2 3">
    <name type="scientific">Hypholoma sublateritium (strain FD-334 SS-4)</name>
    <dbReference type="NCBI Taxonomy" id="945553"/>
    <lineage>
        <taxon>Eukaryota</taxon>
        <taxon>Fungi</taxon>
        <taxon>Dikarya</taxon>
        <taxon>Basidiomycota</taxon>
        <taxon>Agaricomycotina</taxon>
        <taxon>Agaricomycetes</taxon>
        <taxon>Agaricomycetidae</taxon>
        <taxon>Agaricales</taxon>
        <taxon>Agaricineae</taxon>
        <taxon>Strophariaceae</taxon>
        <taxon>Hypholoma</taxon>
    </lineage>
</organism>
<gene>
    <name evidence="2" type="ORF">HYPSUDRAFT_43220</name>
</gene>
<evidence type="ECO:0000313" key="3">
    <source>
        <dbReference type="Proteomes" id="UP000054270"/>
    </source>
</evidence>
<evidence type="ECO:0000256" key="1">
    <source>
        <dbReference type="SAM" id="MobiDB-lite"/>
    </source>
</evidence>
<sequence length="58" mass="6287">MFTSRQCSPGSSIPSALPTVVHSGTNNAHDHPPTPDAVRIRTIDTYHAGAEETWDRAE</sequence>
<evidence type="ECO:0000313" key="2">
    <source>
        <dbReference type="EMBL" id="KJA20323.1"/>
    </source>
</evidence>